<organism evidence="1 2">
    <name type="scientific">Candidatus Falkowbacteria bacterium RIFOXYA2_FULL_38_12</name>
    <dbReference type="NCBI Taxonomy" id="1797993"/>
    <lineage>
        <taxon>Bacteria</taxon>
        <taxon>Candidatus Falkowiibacteriota</taxon>
    </lineage>
</organism>
<evidence type="ECO:0000313" key="2">
    <source>
        <dbReference type="Proteomes" id="UP000177407"/>
    </source>
</evidence>
<evidence type="ECO:0008006" key="3">
    <source>
        <dbReference type="Google" id="ProtNLM"/>
    </source>
</evidence>
<proteinExistence type="predicted"/>
<gene>
    <name evidence="1" type="ORF">A2257_00245</name>
</gene>
<dbReference type="PANTHER" id="PTHR39189:SF1">
    <property type="entry name" value="UPF0173 METAL-DEPENDENT HYDROLASE YTKL"/>
    <property type="match status" value="1"/>
</dbReference>
<dbReference type="SUPFAM" id="SSF56281">
    <property type="entry name" value="Metallo-hydrolase/oxidoreductase"/>
    <property type="match status" value="1"/>
</dbReference>
<dbReference type="InterPro" id="IPR036866">
    <property type="entry name" value="RibonucZ/Hydroxyglut_hydro"/>
</dbReference>
<name>A0A1F5S3G4_9BACT</name>
<dbReference type="AlphaFoldDB" id="A0A1F5S3G4"/>
<dbReference type="EMBL" id="MFGA01000015">
    <property type="protein sequence ID" value="OGF21112.1"/>
    <property type="molecule type" value="Genomic_DNA"/>
</dbReference>
<dbReference type="PANTHER" id="PTHR39189">
    <property type="entry name" value="UPF0173 METAL-DEPENDENT HYDROLASE YTKL"/>
    <property type="match status" value="1"/>
</dbReference>
<reference evidence="1 2" key="1">
    <citation type="journal article" date="2016" name="Nat. Commun.">
        <title>Thousands of microbial genomes shed light on interconnected biogeochemical processes in an aquifer system.</title>
        <authorList>
            <person name="Anantharaman K."/>
            <person name="Brown C.T."/>
            <person name="Hug L.A."/>
            <person name="Sharon I."/>
            <person name="Castelle C.J."/>
            <person name="Probst A.J."/>
            <person name="Thomas B.C."/>
            <person name="Singh A."/>
            <person name="Wilkins M.J."/>
            <person name="Karaoz U."/>
            <person name="Brodie E.L."/>
            <person name="Williams K.H."/>
            <person name="Hubbard S.S."/>
            <person name="Banfield J.F."/>
        </authorList>
    </citation>
    <scope>NUCLEOTIDE SEQUENCE [LARGE SCALE GENOMIC DNA]</scope>
</reference>
<evidence type="ECO:0000313" key="1">
    <source>
        <dbReference type="EMBL" id="OGF21112.1"/>
    </source>
</evidence>
<comment type="caution">
    <text evidence="1">The sequence shown here is derived from an EMBL/GenBank/DDBJ whole genome shotgun (WGS) entry which is preliminary data.</text>
</comment>
<sequence length="215" mass="23904">MTITWLGHSCFKIQDKEIAVITDPYDRSIGFKMPRASADIVTASHDHLGHHNISEVNGVNGNPFIISAPGEYEVKGVFVYGTSFYHDKSEGKEKGKITAYKIEMDDIFVFHLGDIGHTLSDEQIAQIGKVDILLIPVGGVSTIGAKEATEIINQLEPRIVIPMHYKVPGLKFELEPLDKFLKEVGATKAESMPKLKISKKELPQDETKFILLENN</sequence>
<accession>A0A1F5S3G4</accession>
<dbReference type="Gene3D" id="3.60.15.10">
    <property type="entry name" value="Ribonuclease Z/Hydroxyacylglutathione hydrolase-like"/>
    <property type="match status" value="1"/>
</dbReference>
<dbReference type="Pfam" id="PF13483">
    <property type="entry name" value="Lactamase_B_3"/>
    <property type="match status" value="1"/>
</dbReference>
<protein>
    <recommendedName>
        <fullName evidence="3">Lactamase</fullName>
    </recommendedName>
</protein>
<dbReference type="Proteomes" id="UP000177407">
    <property type="component" value="Unassembled WGS sequence"/>
</dbReference>